<evidence type="ECO:0000256" key="4">
    <source>
        <dbReference type="PROSITE-ProRule" id="PRU00042"/>
    </source>
</evidence>
<evidence type="ECO:0000256" key="5">
    <source>
        <dbReference type="SAM" id="MobiDB-lite"/>
    </source>
</evidence>
<dbReference type="PANTHER" id="PTHR23235">
    <property type="entry name" value="KRUEPPEL-LIKE TRANSCRIPTION FACTOR"/>
    <property type="match status" value="1"/>
</dbReference>
<keyword evidence="3" id="KW-0862">Zinc</keyword>
<evidence type="ECO:0000313" key="7">
    <source>
        <dbReference type="EMBL" id="KAG0008617.1"/>
    </source>
</evidence>
<name>A0A9P6SWL3_9FUNG</name>
<keyword evidence="8" id="KW-1185">Reference proteome</keyword>
<keyword evidence="1" id="KW-0479">Metal-binding</keyword>
<dbReference type="Proteomes" id="UP000703661">
    <property type="component" value="Unassembled WGS sequence"/>
</dbReference>
<dbReference type="PROSITE" id="PS00028">
    <property type="entry name" value="ZINC_FINGER_C2H2_1"/>
    <property type="match status" value="1"/>
</dbReference>
<reference evidence="7" key="1">
    <citation type="journal article" date="2020" name="Fungal Divers.">
        <title>Resolving the Mortierellaceae phylogeny through synthesis of multi-gene phylogenetics and phylogenomics.</title>
        <authorList>
            <person name="Vandepol N."/>
            <person name="Liber J."/>
            <person name="Desiro A."/>
            <person name="Na H."/>
            <person name="Kennedy M."/>
            <person name="Barry K."/>
            <person name="Grigoriev I.V."/>
            <person name="Miller A.N."/>
            <person name="O'Donnell K."/>
            <person name="Stajich J.E."/>
            <person name="Bonito G."/>
        </authorList>
    </citation>
    <scope>NUCLEOTIDE SEQUENCE</scope>
    <source>
        <strain evidence="7">NRRL 2769</strain>
    </source>
</reference>
<dbReference type="EMBL" id="JAAAID010001850">
    <property type="protein sequence ID" value="KAG0008617.1"/>
    <property type="molecule type" value="Genomic_DNA"/>
</dbReference>
<gene>
    <name evidence="7" type="ORF">BGZ80_003248</name>
</gene>
<dbReference type="Pfam" id="PF00096">
    <property type="entry name" value="zf-C2H2"/>
    <property type="match status" value="1"/>
</dbReference>
<sequence length="405" mass="43926">MSISSLLSESSTPTLTRRSSFSESATESDHEEGGSETSEDIEAATPTPEDIALMRMGSQASAMLKRIQENSTDLEDIIELLVTKMAILILPTCAASVSEPTRSTFEDHVITPKSQDSEWLFETLSGIRLKPTSVSSIAILDSVAGNGEGTSTTTKTSQSAIISLVPNSEESRPVANGSPGAELRLVNTSASPIQISIPSVGPVSVLLVNSIIPAPSVRSHYTVPPKRPAAINSSPSSTTDPLKKRRRRRITTEEASRVIIEGSEDDPNARARYKCSECDKTFSRPFNLRSHRATHAGIKPYKCTYVHGNGVKCHWEFARRHDLDRHMSSRHSFEKPFKCGTCGATCGRNDSLKRHYEKNPTCAEAASRGLAPQPQPQNQPLSLSSAPIPTQTPPPSLSHPIFDNN</sequence>
<protein>
    <recommendedName>
        <fullName evidence="6">C2H2-type domain-containing protein</fullName>
    </recommendedName>
</protein>
<feature type="compositionally biased region" description="Low complexity" evidence="5">
    <location>
        <begin position="1"/>
        <end position="22"/>
    </location>
</feature>
<proteinExistence type="predicted"/>
<feature type="region of interest" description="Disordered" evidence="5">
    <location>
        <begin position="363"/>
        <end position="405"/>
    </location>
</feature>
<evidence type="ECO:0000256" key="3">
    <source>
        <dbReference type="ARBA" id="ARBA00022833"/>
    </source>
</evidence>
<accession>A0A9P6SWL3</accession>
<dbReference type="PANTHER" id="PTHR23235:SF120">
    <property type="entry name" value="KRUPPEL-LIKE FACTOR 15"/>
    <property type="match status" value="1"/>
</dbReference>
<organism evidence="7 8">
    <name type="scientific">Entomortierella chlamydospora</name>
    <dbReference type="NCBI Taxonomy" id="101097"/>
    <lineage>
        <taxon>Eukaryota</taxon>
        <taxon>Fungi</taxon>
        <taxon>Fungi incertae sedis</taxon>
        <taxon>Mucoromycota</taxon>
        <taxon>Mortierellomycotina</taxon>
        <taxon>Mortierellomycetes</taxon>
        <taxon>Mortierellales</taxon>
        <taxon>Mortierellaceae</taxon>
        <taxon>Entomortierella</taxon>
    </lineage>
</organism>
<dbReference type="GO" id="GO:0000978">
    <property type="term" value="F:RNA polymerase II cis-regulatory region sequence-specific DNA binding"/>
    <property type="evidence" value="ECO:0007669"/>
    <property type="project" value="TreeGrafter"/>
</dbReference>
<keyword evidence="2 4" id="KW-0863">Zinc-finger</keyword>
<dbReference type="FunFam" id="3.30.160.60:FF:000038">
    <property type="entry name" value="Zinc finger protein 624"/>
    <property type="match status" value="1"/>
</dbReference>
<feature type="region of interest" description="Disordered" evidence="5">
    <location>
        <begin position="221"/>
        <end position="253"/>
    </location>
</feature>
<evidence type="ECO:0000256" key="2">
    <source>
        <dbReference type="ARBA" id="ARBA00022771"/>
    </source>
</evidence>
<dbReference type="GO" id="GO:0000981">
    <property type="term" value="F:DNA-binding transcription factor activity, RNA polymerase II-specific"/>
    <property type="evidence" value="ECO:0007669"/>
    <property type="project" value="TreeGrafter"/>
</dbReference>
<comment type="caution">
    <text evidence="7">The sequence shown here is derived from an EMBL/GenBank/DDBJ whole genome shotgun (WGS) entry which is preliminary data.</text>
</comment>
<evidence type="ECO:0000256" key="1">
    <source>
        <dbReference type="ARBA" id="ARBA00022723"/>
    </source>
</evidence>
<dbReference type="InterPro" id="IPR036236">
    <property type="entry name" value="Znf_C2H2_sf"/>
</dbReference>
<dbReference type="GO" id="GO:0008270">
    <property type="term" value="F:zinc ion binding"/>
    <property type="evidence" value="ECO:0007669"/>
    <property type="project" value="UniProtKB-KW"/>
</dbReference>
<feature type="domain" description="C2H2-type" evidence="6">
    <location>
        <begin position="301"/>
        <end position="336"/>
    </location>
</feature>
<feature type="domain" description="C2H2-type" evidence="6">
    <location>
        <begin position="273"/>
        <end position="300"/>
    </location>
</feature>
<dbReference type="Gene3D" id="3.30.160.60">
    <property type="entry name" value="Classic Zinc Finger"/>
    <property type="match status" value="3"/>
</dbReference>
<dbReference type="SUPFAM" id="SSF57667">
    <property type="entry name" value="beta-beta-alpha zinc fingers"/>
    <property type="match status" value="2"/>
</dbReference>
<evidence type="ECO:0000259" key="6">
    <source>
        <dbReference type="PROSITE" id="PS50157"/>
    </source>
</evidence>
<dbReference type="PROSITE" id="PS50157">
    <property type="entry name" value="ZINC_FINGER_C2H2_2"/>
    <property type="match status" value="2"/>
</dbReference>
<feature type="compositionally biased region" description="Polar residues" evidence="5">
    <location>
        <begin position="231"/>
        <end position="240"/>
    </location>
</feature>
<dbReference type="InterPro" id="IPR013087">
    <property type="entry name" value="Znf_C2H2_type"/>
</dbReference>
<feature type="compositionally biased region" description="Low complexity" evidence="5">
    <location>
        <begin position="370"/>
        <end position="387"/>
    </location>
</feature>
<feature type="region of interest" description="Disordered" evidence="5">
    <location>
        <begin position="1"/>
        <end position="45"/>
    </location>
</feature>
<dbReference type="AlphaFoldDB" id="A0A9P6SWL3"/>
<evidence type="ECO:0000313" key="8">
    <source>
        <dbReference type="Proteomes" id="UP000703661"/>
    </source>
</evidence>
<dbReference type="OrthoDB" id="8922241at2759"/>
<dbReference type="SMART" id="SM00355">
    <property type="entry name" value="ZnF_C2H2"/>
    <property type="match status" value="3"/>
</dbReference>